<organism evidence="1 2">
    <name type="scientific">Labeo rohita</name>
    <name type="common">Indian major carp</name>
    <name type="synonym">Cyprinus rohita</name>
    <dbReference type="NCBI Taxonomy" id="84645"/>
    <lineage>
        <taxon>Eukaryota</taxon>
        <taxon>Metazoa</taxon>
        <taxon>Chordata</taxon>
        <taxon>Craniata</taxon>
        <taxon>Vertebrata</taxon>
        <taxon>Euteleostomi</taxon>
        <taxon>Actinopterygii</taxon>
        <taxon>Neopterygii</taxon>
        <taxon>Teleostei</taxon>
        <taxon>Ostariophysi</taxon>
        <taxon>Cypriniformes</taxon>
        <taxon>Cyprinidae</taxon>
        <taxon>Labeoninae</taxon>
        <taxon>Labeonini</taxon>
        <taxon>Labeo</taxon>
    </lineage>
</organism>
<accession>A0A498MS29</accession>
<sequence length="75" mass="8090">MLQEPPAQANFAFFHPANGNADPSEARCLQRRIQGAVPLISERRGSPTAPVSCPLNHGSVLDNEIEICSSKMTSK</sequence>
<dbReference type="AlphaFoldDB" id="A0A498MS29"/>
<name>A0A498MS29_LABRO</name>
<dbReference type="EMBL" id="QBIY01012603">
    <property type="protein sequence ID" value="RXN22174.1"/>
    <property type="molecule type" value="Genomic_DNA"/>
</dbReference>
<dbReference type="Proteomes" id="UP000290572">
    <property type="component" value="Unassembled WGS sequence"/>
</dbReference>
<gene>
    <name evidence="1" type="ORF">ROHU_023681</name>
</gene>
<evidence type="ECO:0000313" key="1">
    <source>
        <dbReference type="EMBL" id="RXN22174.1"/>
    </source>
</evidence>
<comment type="caution">
    <text evidence="1">The sequence shown here is derived from an EMBL/GenBank/DDBJ whole genome shotgun (WGS) entry which is preliminary data.</text>
</comment>
<keyword evidence="2" id="KW-1185">Reference proteome</keyword>
<proteinExistence type="predicted"/>
<evidence type="ECO:0000313" key="2">
    <source>
        <dbReference type="Proteomes" id="UP000290572"/>
    </source>
</evidence>
<protein>
    <submittedName>
        <fullName evidence="1">Uncharacterized protein</fullName>
    </submittedName>
</protein>
<reference evidence="1 2" key="1">
    <citation type="submission" date="2018-03" db="EMBL/GenBank/DDBJ databases">
        <title>Draft genome sequence of Rohu Carp (Labeo rohita).</title>
        <authorList>
            <person name="Das P."/>
            <person name="Kushwaha B."/>
            <person name="Joshi C.G."/>
            <person name="Kumar D."/>
            <person name="Nagpure N.S."/>
            <person name="Sahoo L."/>
            <person name="Das S.P."/>
            <person name="Bit A."/>
            <person name="Patnaik S."/>
            <person name="Meher P.K."/>
            <person name="Jayasankar P."/>
            <person name="Koringa P.G."/>
            <person name="Patel N.V."/>
            <person name="Hinsu A.T."/>
            <person name="Kumar R."/>
            <person name="Pandey M."/>
            <person name="Agarwal S."/>
            <person name="Srivastava S."/>
            <person name="Singh M."/>
            <person name="Iquebal M.A."/>
            <person name="Jaiswal S."/>
            <person name="Angadi U.B."/>
            <person name="Kumar N."/>
            <person name="Raza M."/>
            <person name="Shah T.M."/>
            <person name="Rai A."/>
            <person name="Jena J.K."/>
        </authorList>
    </citation>
    <scope>NUCLEOTIDE SEQUENCE [LARGE SCALE GENOMIC DNA]</scope>
    <source>
        <strain evidence="1">DASCIFA01</strain>
        <tissue evidence="1">Testis</tissue>
    </source>
</reference>